<feature type="region of interest" description="Disordered" evidence="1">
    <location>
        <begin position="77"/>
        <end position="96"/>
    </location>
</feature>
<feature type="region of interest" description="Disordered" evidence="1">
    <location>
        <begin position="1"/>
        <end position="71"/>
    </location>
</feature>
<dbReference type="EnsemblPlants" id="TuG1812G0100001010.01.T01">
    <property type="protein sequence ID" value="TuG1812G0100001010.01.T01"/>
    <property type="gene ID" value="TuG1812G0100001010.01"/>
</dbReference>
<sequence>SSSFPLALDLEESRSFRRPRHSRHHGPPASPCWHQGVQKPPRGRLLRPHQREPEPGRTVRSGSSRFSLHGRGISPLIYTTAPRHPRPSQARPRPPSRLRIRCRCSCVRLHRR</sequence>
<organism evidence="2 3">
    <name type="scientific">Triticum urartu</name>
    <name type="common">Red wild einkorn</name>
    <name type="synonym">Crithodium urartu</name>
    <dbReference type="NCBI Taxonomy" id="4572"/>
    <lineage>
        <taxon>Eukaryota</taxon>
        <taxon>Viridiplantae</taxon>
        <taxon>Streptophyta</taxon>
        <taxon>Embryophyta</taxon>
        <taxon>Tracheophyta</taxon>
        <taxon>Spermatophyta</taxon>
        <taxon>Magnoliopsida</taxon>
        <taxon>Liliopsida</taxon>
        <taxon>Poales</taxon>
        <taxon>Poaceae</taxon>
        <taxon>BOP clade</taxon>
        <taxon>Pooideae</taxon>
        <taxon>Triticodae</taxon>
        <taxon>Triticeae</taxon>
        <taxon>Triticinae</taxon>
        <taxon>Triticum</taxon>
    </lineage>
</organism>
<feature type="compositionally biased region" description="Basic residues" evidence="1">
    <location>
        <begin position="16"/>
        <end position="26"/>
    </location>
</feature>
<reference evidence="2" key="2">
    <citation type="submission" date="2018-03" db="EMBL/GenBank/DDBJ databases">
        <title>The Triticum urartu genome reveals the dynamic nature of wheat genome evolution.</title>
        <authorList>
            <person name="Ling H."/>
            <person name="Ma B."/>
            <person name="Shi X."/>
            <person name="Liu H."/>
            <person name="Dong L."/>
            <person name="Sun H."/>
            <person name="Cao Y."/>
            <person name="Gao Q."/>
            <person name="Zheng S."/>
            <person name="Li Y."/>
            <person name="Yu Y."/>
            <person name="Du H."/>
            <person name="Qi M."/>
            <person name="Li Y."/>
            <person name="Yu H."/>
            <person name="Cui Y."/>
            <person name="Wang N."/>
            <person name="Chen C."/>
            <person name="Wu H."/>
            <person name="Zhao Y."/>
            <person name="Zhang J."/>
            <person name="Li Y."/>
            <person name="Zhou W."/>
            <person name="Zhang B."/>
            <person name="Hu W."/>
            <person name="Eijk M."/>
            <person name="Tang J."/>
            <person name="Witsenboer H."/>
            <person name="Zhao S."/>
            <person name="Li Z."/>
            <person name="Zhang A."/>
            <person name="Wang D."/>
            <person name="Liang C."/>
        </authorList>
    </citation>
    <scope>NUCLEOTIDE SEQUENCE [LARGE SCALE GENOMIC DNA]</scope>
    <source>
        <strain evidence="2">cv. G1812</strain>
    </source>
</reference>
<keyword evidence="3" id="KW-1185">Reference proteome</keyword>
<proteinExistence type="predicted"/>
<accession>A0A8R7NYR1</accession>
<dbReference type="Proteomes" id="UP000015106">
    <property type="component" value="Chromosome 1"/>
</dbReference>
<evidence type="ECO:0000313" key="2">
    <source>
        <dbReference type="EnsemblPlants" id="TuG1812G0100001010.01.T01"/>
    </source>
</evidence>
<reference evidence="2" key="3">
    <citation type="submission" date="2022-06" db="UniProtKB">
        <authorList>
            <consortium name="EnsemblPlants"/>
        </authorList>
    </citation>
    <scope>IDENTIFICATION</scope>
</reference>
<evidence type="ECO:0000313" key="3">
    <source>
        <dbReference type="Proteomes" id="UP000015106"/>
    </source>
</evidence>
<reference evidence="3" key="1">
    <citation type="journal article" date="2013" name="Nature">
        <title>Draft genome of the wheat A-genome progenitor Triticum urartu.</title>
        <authorList>
            <person name="Ling H.Q."/>
            <person name="Zhao S."/>
            <person name="Liu D."/>
            <person name="Wang J."/>
            <person name="Sun H."/>
            <person name="Zhang C."/>
            <person name="Fan H."/>
            <person name="Li D."/>
            <person name="Dong L."/>
            <person name="Tao Y."/>
            <person name="Gao C."/>
            <person name="Wu H."/>
            <person name="Li Y."/>
            <person name="Cui Y."/>
            <person name="Guo X."/>
            <person name="Zheng S."/>
            <person name="Wang B."/>
            <person name="Yu K."/>
            <person name="Liang Q."/>
            <person name="Yang W."/>
            <person name="Lou X."/>
            <person name="Chen J."/>
            <person name="Feng M."/>
            <person name="Jian J."/>
            <person name="Zhang X."/>
            <person name="Luo G."/>
            <person name="Jiang Y."/>
            <person name="Liu J."/>
            <person name="Wang Z."/>
            <person name="Sha Y."/>
            <person name="Zhang B."/>
            <person name="Wu H."/>
            <person name="Tang D."/>
            <person name="Shen Q."/>
            <person name="Xue P."/>
            <person name="Zou S."/>
            <person name="Wang X."/>
            <person name="Liu X."/>
            <person name="Wang F."/>
            <person name="Yang Y."/>
            <person name="An X."/>
            <person name="Dong Z."/>
            <person name="Zhang K."/>
            <person name="Zhang X."/>
            <person name="Luo M.C."/>
            <person name="Dvorak J."/>
            <person name="Tong Y."/>
            <person name="Wang J."/>
            <person name="Yang H."/>
            <person name="Li Z."/>
            <person name="Wang D."/>
            <person name="Zhang A."/>
            <person name="Wang J."/>
        </authorList>
    </citation>
    <scope>NUCLEOTIDE SEQUENCE</scope>
    <source>
        <strain evidence="3">cv. G1812</strain>
    </source>
</reference>
<evidence type="ECO:0000256" key="1">
    <source>
        <dbReference type="SAM" id="MobiDB-lite"/>
    </source>
</evidence>
<dbReference type="Gramene" id="TuG1812G0100001010.01.T01">
    <property type="protein sequence ID" value="TuG1812G0100001010.01.T01"/>
    <property type="gene ID" value="TuG1812G0100001010.01"/>
</dbReference>
<dbReference type="AlphaFoldDB" id="A0A8R7NYR1"/>
<name>A0A8R7NYR1_TRIUA</name>
<protein>
    <submittedName>
        <fullName evidence="2">Uncharacterized protein</fullName>
    </submittedName>
</protein>